<comment type="caution">
    <text evidence="2">The sequence shown here is derived from an EMBL/GenBank/DDBJ whole genome shotgun (WGS) entry which is preliminary data.</text>
</comment>
<evidence type="ECO:0000256" key="1">
    <source>
        <dbReference type="SAM" id="SignalP"/>
    </source>
</evidence>
<dbReference type="AlphaFoldDB" id="A0A401NSH0"/>
<dbReference type="EMBL" id="BFAA01006697">
    <property type="protein sequence ID" value="GCB63809.1"/>
    <property type="molecule type" value="Genomic_DNA"/>
</dbReference>
<proteinExistence type="predicted"/>
<gene>
    <name evidence="2" type="ORF">scyTo_0013249</name>
</gene>
<keyword evidence="1" id="KW-0732">Signal</keyword>
<feature type="signal peptide" evidence="1">
    <location>
        <begin position="1"/>
        <end position="18"/>
    </location>
</feature>
<evidence type="ECO:0000313" key="2">
    <source>
        <dbReference type="EMBL" id="GCB63809.1"/>
    </source>
</evidence>
<sequence>MLTMPVLLKICVSDFVLSLDVEELVEAAKVEEIDFLSVLLEHSLGLIRKEKNGEDDCSVDIELGYTFPY</sequence>
<reference evidence="2 3" key="1">
    <citation type="journal article" date="2018" name="Nat. Ecol. Evol.">
        <title>Shark genomes provide insights into elasmobranch evolution and the origin of vertebrates.</title>
        <authorList>
            <person name="Hara Y"/>
            <person name="Yamaguchi K"/>
            <person name="Onimaru K"/>
            <person name="Kadota M"/>
            <person name="Koyanagi M"/>
            <person name="Keeley SD"/>
            <person name="Tatsumi K"/>
            <person name="Tanaka K"/>
            <person name="Motone F"/>
            <person name="Kageyama Y"/>
            <person name="Nozu R"/>
            <person name="Adachi N"/>
            <person name="Nishimura O"/>
            <person name="Nakagawa R"/>
            <person name="Tanegashima C"/>
            <person name="Kiyatake I"/>
            <person name="Matsumoto R"/>
            <person name="Murakumo K"/>
            <person name="Nishida K"/>
            <person name="Terakita A"/>
            <person name="Kuratani S"/>
            <person name="Sato K"/>
            <person name="Hyodo S Kuraku.S."/>
        </authorList>
    </citation>
    <scope>NUCLEOTIDE SEQUENCE [LARGE SCALE GENOMIC DNA]</scope>
</reference>
<dbReference type="Proteomes" id="UP000288216">
    <property type="component" value="Unassembled WGS sequence"/>
</dbReference>
<evidence type="ECO:0000313" key="3">
    <source>
        <dbReference type="Proteomes" id="UP000288216"/>
    </source>
</evidence>
<protein>
    <submittedName>
        <fullName evidence="2">Uncharacterized protein</fullName>
    </submittedName>
</protein>
<feature type="chain" id="PRO_5019518395" evidence="1">
    <location>
        <begin position="19"/>
        <end position="69"/>
    </location>
</feature>
<name>A0A401NSH0_SCYTO</name>
<organism evidence="2 3">
    <name type="scientific">Scyliorhinus torazame</name>
    <name type="common">Cloudy catshark</name>
    <name type="synonym">Catulus torazame</name>
    <dbReference type="NCBI Taxonomy" id="75743"/>
    <lineage>
        <taxon>Eukaryota</taxon>
        <taxon>Metazoa</taxon>
        <taxon>Chordata</taxon>
        <taxon>Craniata</taxon>
        <taxon>Vertebrata</taxon>
        <taxon>Chondrichthyes</taxon>
        <taxon>Elasmobranchii</taxon>
        <taxon>Galeomorphii</taxon>
        <taxon>Galeoidea</taxon>
        <taxon>Carcharhiniformes</taxon>
        <taxon>Scyliorhinidae</taxon>
        <taxon>Scyliorhinus</taxon>
    </lineage>
</organism>
<keyword evidence="3" id="KW-1185">Reference proteome</keyword>
<accession>A0A401NSH0</accession>